<evidence type="ECO:0000313" key="3">
    <source>
        <dbReference type="Proteomes" id="UP000291022"/>
    </source>
</evidence>
<dbReference type="PANTHER" id="PTHR35668:SF1">
    <property type="entry name" value="PROTEIN SHORTAGE IN CHIASMATA 1 ORTHOLOG"/>
    <property type="match status" value="1"/>
</dbReference>
<reference evidence="3" key="1">
    <citation type="submission" date="2016-06" db="EMBL/GenBank/DDBJ databases">
        <title>De novo assembly and RNA-Seq shows season-dependent expression and editing in black bear kidneys.</title>
        <authorList>
            <person name="Korstanje R."/>
            <person name="Srivastava A."/>
            <person name="Sarsani V.K."/>
            <person name="Sheehan S.M."/>
            <person name="Seger R.L."/>
            <person name="Barter M.E."/>
            <person name="Lindqvist C."/>
            <person name="Brody L.C."/>
            <person name="Mullikin J.C."/>
        </authorList>
    </citation>
    <scope>NUCLEOTIDE SEQUENCE [LARGE SCALE GENOMIC DNA]</scope>
</reference>
<accession>A0A452SD12</accession>
<name>A0A452SD12_URSAM</name>
<dbReference type="InterPro" id="IPR039991">
    <property type="entry name" value="SHOC1"/>
</dbReference>
<dbReference type="STRING" id="9643.ENSUAMP00000030269"/>
<evidence type="ECO:0000313" key="2">
    <source>
        <dbReference type="Ensembl" id="ENSUAMP00000030269.1"/>
    </source>
</evidence>
<protein>
    <submittedName>
        <fullName evidence="2">Shortage in chiasmata 1</fullName>
    </submittedName>
</protein>
<dbReference type="GO" id="GO:0000794">
    <property type="term" value="C:condensed nuclear chromosome"/>
    <property type="evidence" value="ECO:0007669"/>
    <property type="project" value="InterPro"/>
</dbReference>
<keyword evidence="3" id="KW-1185">Reference proteome</keyword>
<evidence type="ECO:0000256" key="1">
    <source>
        <dbReference type="SAM" id="MobiDB-lite"/>
    </source>
</evidence>
<feature type="compositionally biased region" description="Polar residues" evidence="1">
    <location>
        <begin position="1045"/>
        <end position="1059"/>
    </location>
</feature>
<dbReference type="PANTHER" id="PTHR35668">
    <property type="entry name" value="PROTEIN SHORTAGE IN CHIASMATA 1 ORTHOLOG"/>
    <property type="match status" value="1"/>
</dbReference>
<dbReference type="GO" id="GO:0000712">
    <property type="term" value="P:resolution of meiotic recombination intermediates"/>
    <property type="evidence" value="ECO:0007669"/>
    <property type="project" value="InterPro"/>
</dbReference>
<proteinExistence type="predicted"/>
<dbReference type="GeneTree" id="ENSGT00390000013037"/>
<reference evidence="2" key="2">
    <citation type="submission" date="2025-08" db="UniProtKB">
        <authorList>
            <consortium name="Ensembl"/>
        </authorList>
    </citation>
    <scope>IDENTIFICATION</scope>
</reference>
<feature type="compositionally biased region" description="Low complexity" evidence="1">
    <location>
        <begin position="1035"/>
        <end position="1044"/>
    </location>
</feature>
<dbReference type="GO" id="GO:0016887">
    <property type="term" value="F:ATP hydrolysis activity"/>
    <property type="evidence" value="ECO:0007669"/>
    <property type="project" value="InterPro"/>
</dbReference>
<dbReference type="GO" id="GO:0003697">
    <property type="term" value="F:single-stranded DNA binding"/>
    <property type="evidence" value="ECO:0007669"/>
    <property type="project" value="TreeGrafter"/>
</dbReference>
<reference evidence="2" key="3">
    <citation type="submission" date="2025-09" db="UniProtKB">
        <authorList>
            <consortium name="Ensembl"/>
        </authorList>
    </citation>
    <scope>IDENTIFICATION</scope>
</reference>
<dbReference type="Proteomes" id="UP000291022">
    <property type="component" value="Unassembled WGS sequence"/>
</dbReference>
<feature type="region of interest" description="Disordered" evidence="1">
    <location>
        <begin position="1302"/>
        <end position="1322"/>
    </location>
</feature>
<dbReference type="Ensembl" id="ENSUAMT00000033762.1">
    <property type="protein sequence ID" value="ENSUAMP00000030269.1"/>
    <property type="gene ID" value="ENSUAMG00000023220.1"/>
</dbReference>
<sequence>ASQATWQSITGMVIQTDYGFEEVVPSSNPNSQTEIEEASLYTHKDYTEVFTLVSGLEKYLSIDEEILFLNNLMTYKSQLPTSHTLLSRLKLFLVKDPILDFKEQIFTEANFFRYLILLLLKLFQPSILPECEFLIPTNLKQEVDIPSLTELKESLNLMPEIINYADENEKLFKIELTTKHGIDIEDIKCSSTEILAIQSHCEPEYSEPVELEMPLTHLHRTNQHSSMTSLCTGLQTFPFSPVCKISLLTTEESVSKNWMVWQLESCRSSLKPFLLTVPRTEEPNSQYSAMDLKKIFSIEEERLVVNPVSTEWWEKGRLNLKEAETLEHLNTYLCHDDLSSDDTKMEIFLPIKVIQLESWLEHKSCSSPIVLTNEKSTNDHLLLPQKISSPAEEIPDLCFSDDNSSVKQPTKEEKPKNDLELVYRISQNKENEDYLELDCAVPSIESSSSPKIEKPSFKHGKKWENDLDLLSDFIMLRNKYKTCTSKTEVTGSKENDGGDMFNWFIKKSMPSLKNTIFNAFIFTDSQCQAFCLLEAAATPILKKLVCLCTLPTANWTFATVIFDQTRFLLKEQEKVISDAIHKDKDDHAAVLHLLVTIRDVLLTCSLDTALGYLSNAKDIYKSILGFYLDDIWRQLEIVQFIRGKKPETNYKIQELQSQILNWMQSEQQIKVLIIIRMDSDGEKHLLIKILNKMEGLTLTVLHSNKRKDFLEPERVLNGTSSCVVVHNQYIGSDFPWSNFSFVVEYNFVENSCWTKHCEKLNIPHKVFKVILPDTVLKRSNLLDSFGGFLLEIQVPYVFFASEGLLNTPEILQLLESKYNITLVERCCSESLKLFGGTECYVVVTIDEHTAIILQDLEELNCEKASDNIIMRLMALSFQYSYCWIILYTKKTLNSEYHLTEKTLHHLALIYAALVTFGLKSEELDIKLIIAPGVEEAALIIRQIADHNLMTSKRDPHEWLDKSWLDVSPSKEEMYLLDFPCINPLVAQLMLNKGPSLHWILLATLCQLQELLPEVPEKVLKHFCSITSLFKISSSSITNSSQSPSPQENGNQTSTFTSQNSACDSSNSVFQEHNEYYHYSDIGETVEMPCILPPVTSYNQASHWKDSSCNPNIVHNPFLINTESRNVAGNSFQNQNDSESDVFYLDLTQMNCENIISPIDTQKRVAPNFINYKKKGTHDAKGPINIEVSAPNFSLEGSPSPLPWNFKKNVWEQQNHSFNLEYDAGETTCDKWYSQKDNLITNQQKCLSDELEGFICESSNAGTKKTFWKELPSVPSLDLFCASDPNVNQKEFSSLRFHQRAGKCSGQKRHSESSPNSGGMKSLPDFMCSQLPKFKKRRLVYEKVPGRVDGQTRLRFF</sequence>
<feature type="region of interest" description="Disordered" evidence="1">
    <location>
        <begin position="1035"/>
        <end position="1059"/>
    </location>
</feature>
<organism evidence="2 3">
    <name type="scientific">Ursus americanus</name>
    <name type="common">American black bear</name>
    <name type="synonym">Euarctos americanus</name>
    <dbReference type="NCBI Taxonomy" id="9643"/>
    <lineage>
        <taxon>Eukaryota</taxon>
        <taxon>Metazoa</taxon>
        <taxon>Chordata</taxon>
        <taxon>Craniata</taxon>
        <taxon>Vertebrata</taxon>
        <taxon>Euteleostomi</taxon>
        <taxon>Mammalia</taxon>
        <taxon>Eutheria</taxon>
        <taxon>Laurasiatheria</taxon>
        <taxon>Carnivora</taxon>
        <taxon>Caniformia</taxon>
        <taxon>Ursidae</taxon>
        <taxon>Ursus</taxon>
    </lineage>
</organism>
<gene>
    <name evidence="2" type="primary">SHOC1</name>
</gene>
<dbReference type="Pfam" id="PF17825">
    <property type="entry name" value="DUF5587"/>
    <property type="match status" value="2"/>
</dbReference>